<dbReference type="PROSITE" id="PS51358">
    <property type="entry name" value="NOP"/>
    <property type="match status" value="1"/>
</dbReference>
<evidence type="ECO:0000313" key="5">
    <source>
        <dbReference type="Proteomes" id="UP000191661"/>
    </source>
</evidence>
<dbReference type="InterPro" id="IPR012976">
    <property type="entry name" value="NOSIC"/>
</dbReference>
<accession>A0A1V6N0T1</accession>
<evidence type="ECO:0000256" key="2">
    <source>
        <dbReference type="SAM" id="MobiDB-lite"/>
    </source>
</evidence>
<evidence type="ECO:0000256" key="1">
    <source>
        <dbReference type="ARBA" id="ARBA00009211"/>
    </source>
</evidence>
<dbReference type="SUPFAM" id="SSF89124">
    <property type="entry name" value="Nop domain"/>
    <property type="match status" value="1"/>
</dbReference>
<dbReference type="Pfam" id="PF01798">
    <property type="entry name" value="Nop"/>
    <property type="match status" value="1"/>
</dbReference>
<keyword evidence="5" id="KW-1185">Reference proteome</keyword>
<dbReference type="EMBL" id="JXMW01000021">
    <property type="protein sequence ID" value="OQD58299.1"/>
    <property type="molecule type" value="Genomic_DNA"/>
</dbReference>
<reference evidence="4 5" key="1">
    <citation type="submission" date="2014-12" db="EMBL/GenBank/DDBJ databases">
        <title>Genome sequence of Methanobrevibacter arboriphilicus DH1, DSM1125.</title>
        <authorList>
            <person name="Poehlein A."/>
            <person name="Thauer R.K."/>
            <person name="Seedorf H."/>
            <person name="Daniel R."/>
        </authorList>
    </citation>
    <scope>NUCLEOTIDE SEQUENCE [LARGE SCALE GENOMIC DNA]</scope>
    <source>
        <strain evidence="4 5">DH1</strain>
    </source>
</reference>
<protein>
    <submittedName>
        <fullName evidence="4">NOP56-like protein</fullName>
    </submittedName>
</protein>
<evidence type="ECO:0000259" key="3">
    <source>
        <dbReference type="PROSITE" id="PS51358"/>
    </source>
</evidence>
<dbReference type="InterPro" id="IPR047099">
    <property type="entry name" value="Nop5_N_sf"/>
</dbReference>
<dbReference type="Gene3D" id="3.30.420.220">
    <property type="match status" value="1"/>
</dbReference>
<feature type="compositionally biased region" description="Basic and acidic residues" evidence="2">
    <location>
        <begin position="398"/>
        <end position="407"/>
    </location>
</feature>
<evidence type="ECO:0000313" key="4">
    <source>
        <dbReference type="EMBL" id="OQD58299.1"/>
    </source>
</evidence>
<dbReference type="PANTHER" id="PTHR10894:SF0">
    <property type="entry name" value="NUCLEOLAR PROTEIN 56"/>
    <property type="match status" value="1"/>
</dbReference>
<comment type="similarity">
    <text evidence="1">Belongs to the NOP5/NOP56 family.</text>
</comment>
<dbReference type="Gene3D" id="1.10.287.4070">
    <property type="match status" value="1"/>
</dbReference>
<dbReference type="InterPro" id="IPR048896">
    <property type="entry name" value="Nop5_56-rel_N"/>
</dbReference>
<dbReference type="SMART" id="SM00931">
    <property type="entry name" value="NOSIC"/>
    <property type="match status" value="1"/>
</dbReference>
<proteinExistence type="inferred from homology"/>
<dbReference type="InterPro" id="IPR042239">
    <property type="entry name" value="Nop_C"/>
</dbReference>
<dbReference type="Gene3D" id="1.10.246.90">
    <property type="entry name" value="Nop domain"/>
    <property type="match status" value="1"/>
</dbReference>
<gene>
    <name evidence="4" type="ORF">MBBAR_21c00180</name>
</gene>
<name>A0A1V6N0T1_METAZ</name>
<dbReference type="RefSeq" id="WP_080460860.1">
    <property type="nucleotide sequence ID" value="NZ_JXMW01000021.1"/>
</dbReference>
<feature type="domain" description="Nop" evidence="3">
    <location>
        <begin position="272"/>
        <end position="386"/>
    </location>
</feature>
<dbReference type="Proteomes" id="UP000191661">
    <property type="component" value="Unassembled WGS sequence"/>
</dbReference>
<dbReference type="GO" id="GO:0031428">
    <property type="term" value="C:box C/D methylation guide snoRNP complex"/>
    <property type="evidence" value="ECO:0007669"/>
    <property type="project" value="InterPro"/>
</dbReference>
<dbReference type="PANTHER" id="PTHR10894">
    <property type="entry name" value="NUCLEOLAR PROTEIN 5 NUCLEOLAR PROTEIN NOP5 NOP58"/>
    <property type="match status" value="1"/>
</dbReference>
<dbReference type="Pfam" id="PF21572">
    <property type="entry name" value="Nop5_56-rel_N_Arc"/>
    <property type="match status" value="1"/>
</dbReference>
<dbReference type="AlphaFoldDB" id="A0A1V6N0T1"/>
<dbReference type="InterPro" id="IPR036070">
    <property type="entry name" value="Nop_dom_sf"/>
</dbReference>
<feature type="region of interest" description="Disordered" evidence="2">
    <location>
        <begin position="386"/>
        <end position="432"/>
    </location>
</feature>
<feature type="compositionally biased region" description="Basic residues" evidence="2">
    <location>
        <begin position="408"/>
        <end position="432"/>
    </location>
</feature>
<dbReference type="InterPro" id="IPR002687">
    <property type="entry name" value="Nop_dom"/>
</dbReference>
<organism evidence="4 5">
    <name type="scientific">Methanobrevibacter arboriphilus JCM 13429 = DSM 1125</name>
    <dbReference type="NCBI Taxonomy" id="1300164"/>
    <lineage>
        <taxon>Archaea</taxon>
        <taxon>Methanobacteriati</taxon>
        <taxon>Methanobacteriota</taxon>
        <taxon>Methanomada group</taxon>
        <taxon>Methanobacteria</taxon>
        <taxon>Methanobacteriales</taxon>
        <taxon>Methanobacteriaceae</taxon>
        <taxon>Methanobrevibacter</taxon>
    </lineage>
</organism>
<dbReference type="OrthoDB" id="11877at2157"/>
<comment type="caution">
    <text evidence="4">The sequence shown here is derived from an EMBL/GenBank/DDBJ whole genome shotgun (WGS) entry which is preliminary data.</text>
</comment>
<dbReference type="InterPro" id="IPR045056">
    <property type="entry name" value="Nop56/Nop58"/>
</dbReference>
<dbReference type="GO" id="GO:0030515">
    <property type="term" value="F:snoRNA binding"/>
    <property type="evidence" value="ECO:0007669"/>
    <property type="project" value="InterPro"/>
</dbReference>
<sequence length="432" mass="49956">MEIYITSSIAGFIAFDEKLNIIDYNLFKEDDIPLNFVKIENNEILTEEIDLISGLIKNNDNIIIESNIRLSNYISHLGTEYKDKIHIQTPNRGGNYLRSNLGNVLSEIGFFDSEELDNSKRLDNNSKKINNKSKLISIYNKIAIFKMKESSKEEDKLVIQAINSIDEIDESISKLVERIREWNVIYFPEIDIIQNNESFINLIADNDREKIIEFPPDIILKNNEIDIENGSSGADIEVEDIDMINNFAKSIQSLQKTRNKTEEYIDKKMEKLAPNLRDLIGSSLAAKLIAHIGGIKNLSMYSSSTIQIMGAEKALFRHLKTGERPPKHGLIFQHPQVRTNNWWIRGKIARTLALKISLAVRKDVFSGEFDPNISEGFLERVEEIKKDNPFPKKTTKRRKEERSFEKGKKSKSYKKTKKEKKKKFKNKKRKKK</sequence>